<dbReference type="EMBL" id="LGRN01000326">
    <property type="protein sequence ID" value="OJD13180.1"/>
    <property type="molecule type" value="Genomic_DNA"/>
</dbReference>
<feature type="chain" id="PRO_5012385416" description="Conidiation-specific protein 13" evidence="1">
    <location>
        <begin position="20"/>
        <end position="541"/>
    </location>
</feature>
<feature type="signal peptide" evidence="1">
    <location>
        <begin position="1"/>
        <end position="19"/>
    </location>
</feature>
<name>A0A1J9QB88_9EURO</name>
<dbReference type="Proteomes" id="UP000182235">
    <property type="component" value="Unassembled WGS sequence"/>
</dbReference>
<organism evidence="2 3">
    <name type="scientific">Emergomyces pasteurianus Ep9510</name>
    <dbReference type="NCBI Taxonomy" id="1447872"/>
    <lineage>
        <taxon>Eukaryota</taxon>
        <taxon>Fungi</taxon>
        <taxon>Dikarya</taxon>
        <taxon>Ascomycota</taxon>
        <taxon>Pezizomycotina</taxon>
        <taxon>Eurotiomycetes</taxon>
        <taxon>Eurotiomycetidae</taxon>
        <taxon>Onygenales</taxon>
        <taxon>Ajellomycetaceae</taxon>
        <taxon>Emergomyces</taxon>
    </lineage>
</organism>
<accession>A0A1J9QB88</accession>
<evidence type="ECO:0000313" key="2">
    <source>
        <dbReference type="EMBL" id="OJD13180.1"/>
    </source>
</evidence>
<comment type="caution">
    <text evidence="2">The sequence shown here is derived from an EMBL/GenBank/DDBJ whole genome shotgun (WGS) entry which is preliminary data.</text>
</comment>
<dbReference type="STRING" id="1447872.A0A1J9QB88"/>
<evidence type="ECO:0008006" key="4">
    <source>
        <dbReference type="Google" id="ProtNLM"/>
    </source>
</evidence>
<reference evidence="2 3" key="1">
    <citation type="submission" date="2015-07" db="EMBL/GenBank/DDBJ databases">
        <title>Emmonsia species relationships and genome sequence.</title>
        <authorList>
            <consortium name="The Broad Institute Genomics Platform"/>
            <person name="Cuomo C.A."/>
            <person name="Munoz J.F."/>
            <person name="Imamovic A."/>
            <person name="Priest M.E."/>
            <person name="Young S."/>
            <person name="Clay O.K."/>
            <person name="McEwen J.G."/>
        </authorList>
    </citation>
    <scope>NUCLEOTIDE SEQUENCE [LARGE SCALE GENOMIC DNA]</scope>
    <source>
        <strain evidence="2 3">UAMH 9510</strain>
    </source>
</reference>
<dbReference type="AlphaFoldDB" id="A0A1J9QB88"/>
<evidence type="ECO:0000313" key="3">
    <source>
        <dbReference type="Proteomes" id="UP000182235"/>
    </source>
</evidence>
<sequence length="541" mass="60079">MGVLTSLCQFTLLLGLANAQIVKPPLIKTVRDLDARFDAALPAPQKYTYSKLSAAEIARGIPNPFPWGASLYEPTSEYYCKDDFSVYNVTFPDCPEPWLVGHCARAAKNREETFNLLGRLPSSARGGVSDLLNMAFPPNLSIRVAWDNSAIFGGGFRPADGVKMILTALIRGAPGIPMDDFMKAVEADSCVADQDASEELKRGGYFYAQEGGLAIAAYMKLVKTPPIDASCMSNQLKILRPILDKRWDAPGQCPNKIAPKLVKYKPILFPRGIEVLNVDPVPGPGDATVVLWDKSDGIPEWFWHEGRVKRQNDPSRIYCEHENIQVFNVSYPDCDQDPWTLGRCTDAQESVDDIVRKFGRLPAGLRSYITHLIAFENPYPAGGGLIPLNYVTIYGDVVDSVYMHEAAHHVDRGFFQNATFLAAKAADTCYPTTSSKLGDRELLADLGVTYLYDKSGKTLLERGYDASCLVHLLNALGDYAGGDFQRTSKCFKRPQNSRVIHPTDAEFANPEPYISQVVMEHFPNKLAESWDWRQEINLHRG</sequence>
<evidence type="ECO:0000256" key="1">
    <source>
        <dbReference type="SAM" id="SignalP"/>
    </source>
</evidence>
<dbReference type="VEuPathDB" id="FungiDB:AJ78_06342"/>
<dbReference type="OrthoDB" id="2142213at2759"/>
<keyword evidence="3" id="KW-1185">Reference proteome</keyword>
<proteinExistence type="predicted"/>
<protein>
    <recommendedName>
        <fullName evidence="4">Conidiation-specific protein 13</fullName>
    </recommendedName>
</protein>
<gene>
    <name evidence="2" type="ORF">AJ78_06342</name>
</gene>
<keyword evidence="1" id="KW-0732">Signal</keyword>